<keyword evidence="3 5" id="KW-0479">Metal-binding</keyword>
<dbReference type="GO" id="GO:0016787">
    <property type="term" value="F:hydrolase activity"/>
    <property type="evidence" value="ECO:0007669"/>
    <property type="project" value="UniProtKB-KW"/>
</dbReference>
<comment type="catalytic activity">
    <reaction evidence="1 5">
        <text>a myo-inositol phosphate + H2O = myo-inositol + phosphate</text>
        <dbReference type="Rhea" id="RHEA:24056"/>
        <dbReference type="ChEBI" id="CHEBI:15377"/>
        <dbReference type="ChEBI" id="CHEBI:17268"/>
        <dbReference type="ChEBI" id="CHEBI:43474"/>
        <dbReference type="ChEBI" id="CHEBI:84139"/>
        <dbReference type="EC" id="3.1.3.25"/>
    </reaction>
</comment>
<reference evidence="6 7" key="1">
    <citation type="submission" date="2024-06" db="EMBL/GenBank/DDBJ databases">
        <title>The Natural Products Discovery Center: Release of the First 8490 Sequenced Strains for Exploring Actinobacteria Biosynthetic Diversity.</title>
        <authorList>
            <person name="Kalkreuter E."/>
            <person name="Kautsar S.A."/>
            <person name="Yang D."/>
            <person name="Bader C.D."/>
            <person name="Teijaro C.N."/>
            <person name="Fluegel L."/>
            <person name="Davis C.M."/>
            <person name="Simpson J.R."/>
            <person name="Lauterbach L."/>
            <person name="Steele A.D."/>
            <person name="Gui C."/>
            <person name="Meng S."/>
            <person name="Li G."/>
            <person name="Viehrig K."/>
            <person name="Ye F."/>
            <person name="Su P."/>
            <person name="Kiefer A.F."/>
            <person name="Nichols A."/>
            <person name="Cepeda A.J."/>
            <person name="Yan W."/>
            <person name="Fan B."/>
            <person name="Jiang Y."/>
            <person name="Adhikari A."/>
            <person name="Zheng C.-J."/>
            <person name="Schuster L."/>
            <person name="Cowan T.M."/>
            <person name="Smanski M.J."/>
            <person name="Chevrette M.G."/>
            <person name="De Carvalho L.P.S."/>
            <person name="Shen B."/>
        </authorList>
    </citation>
    <scope>NUCLEOTIDE SEQUENCE [LARGE SCALE GENOMIC DNA]</scope>
    <source>
        <strain evidence="6 7">NPDC049344</strain>
    </source>
</reference>
<dbReference type="Gene3D" id="3.40.190.80">
    <property type="match status" value="1"/>
</dbReference>
<protein>
    <recommendedName>
        <fullName evidence="5">Inositol-1-monophosphatase</fullName>
        <ecNumber evidence="5">3.1.3.25</ecNumber>
    </recommendedName>
</protein>
<dbReference type="PROSITE" id="PS00630">
    <property type="entry name" value="IMP_2"/>
    <property type="match status" value="1"/>
</dbReference>
<dbReference type="CDD" id="cd01639">
    <property type="entry name" value="IMPase"/>
    <property type="match status" value="1"/>
</dbReference>
<evidence type="ECO:0000256" key="5">
    <source>
        <dbReference type="RuleBase" id="RU364068"/>
    </source>
</evidence>
<keyword evidence="5 6" id="KW-0378">Hydrolase</keyword>
<accession>A0ABV3HQV7</accession>
<dbReference type="Pfam" id="PF00459">
    <property type="entry name" value="Inositol_P"/>
    <property type="match status" value="1"/>
</dbReference>
<evidence type="ECO:0000313" key="7">
    <source>
        <dbReference type="Proteomes" id="UP001552521"/>
    </source>
</evidence>
<sequence length="275" mass="29803">MTRSEDFFAICEEVVRTVESEASRVPDYSTCHRNPRQVQTKTSIGDVITQLDRTIETSLIERLTDILPGSQVIGEESGKHGEGLLNWVIDPIDGSTNVLHGMPHAAVSVALCEGAIPRVGVVHNPFTGESYYAVAGAGAFSRTRQGDASHKPVEVSPNTQLEQSLLGFGLPYDRSKAPRIFSVAERAFARCQDLRRRGSAALDLVSVATGELDGYFELDLRVWDVAAAGLILQEAGGALSSWDGAALQWDSPERKLDVLATNGAIHNAMRGFLRE</sequence>
<dbReference type="PANTHER" id="PTHR20854">
    <property type="entry name" value="INOSITOL MONOPHOSPHATASE"/>
    <property type="match status" value="1"/>
</dbReference>
<dbReference type="InterPro" id="IPR020550">
    <property type="entry name" value="Inositol_monophosphatase_CS"/>
</dbReference>
<comment type="similarity">
    <text evidence="5">Belongs to the inositol monophosphatase superfamily.</text>
</comment>
<name>A0ABV3HQV7_9ACTN</name>
<keyword evidence="4 5" id="KW-0460">Magnesium</keyword>
<dbReference type="PANTHER" id="PTHR20854:SF4">
    <property type="entry name" value="INOSITOL-1-MONOPHOSPHATASE-RELATED"/>
    <property type="match status" value="1"/>
</dbReference>
<dbReference type="PRINTS" id="PR00377">
    <property type="entry name" value="IMPHPHTASES"/>
</dbReference>
<dbReference type="SUPFAM" id="SSF56655">
    <property type="entry name" value="Carbohydrate phosphatase"/>
    <property type="match status" value="1"/>
</dbReference>
<dbReference type="EMBL" id="JBFAQK010000005">
    <property type="protein sequence ID" value="MEV4680478.1"/>
    <property type="molecule type" value="Genomic_DNA"/>
</dbReference>
<comment type="cofactor">
    <cofactor evidence="2 5">
        <name>Mg(2+)</name>
        <dbReference type="ChEBI" id="CHEBI:18420"/>
    </cofactor>
</comment>
<keyword evidence="7" id="KW-1185">Reference proteome</keyword>
<proteinExistence type="inferred from homology"/>
<dbReference type="Proteomes" id="UP001552521">
    <property type="component" value="Unassembled WGS sequence"/>
</dbReference>
<evidence type="ECO:0000256" key="3">
    <source>
        <dbReference type="ARBA" id="ARBA00022723"/>
    </source>
</evidence>
<dbReference type="EC" id="3.1.3.25" evidence="5"/>
<comment type="caution">
    <text evidence="6">The sequence shown here is derived from an EMBL/GenBank/DDBJ whole genome shotgun (WGS) entry which is preliminary data.</text>
</comment>
<evidence type="ECO:0000256" key="2">
    <source>
        <dbReference type="ARBA" id="ARBA00001946"/>
    </source>
</evidence>
<evidence type="ECO:0000256" key="4">
    <source>
        <dbReference type="ARBA" id="ARBA00022842"/>
    </source>
</evidence>
<evidence type="ECO:0000256" key="1">
    <source>
        <dbReference type="ARBA" id="ARBA00001033"/>
    </source>
</evidence>
<evidence type="ECO:0000313" key="6">
    <source>
        <dbReference type="EMBL" id="MEV4680478.1"/>
    </source>
</evidence>
<dbReference type="RefSeq" id="WP_364589252.1">
    <property type="nucleotide sequence ID" value="NZ_JBFAQK010000005.1"/>
</dbReference>
<dbReference type="Gene3D" id="3.30.540.10">
    <property type="entry name" value="Fructose-1,6-Bisphosphatase, subunit A, domain 1"/>
    <property type="match status" value="1"/>
</dbReference>
<dbReference type="InterPro" id="IPR000760">
    <property type="entry name" value="Inositol_monophosphatase-like"/>
</dbReference>
<gene>
    <name evidence="6" type="ORF">AB0K36_06795</name>
</gene>
<dbReference type="InterPro" id="IPR033942">
    <property type="entry name" value="IMPase"/>
</dbReference>
<organism evidence="6 7">
    <name type="scientific">Streptomyces kurssanovii</name>
    <dbReference type="NCBI Taxonomy" id="67312"/>
    <lineage>
        <taxon>Bacteria</taxon>
        <taxon>Bacillati</taxon>
        <taxon>Actinomycetota</taxon>
        <taxon>Actinomycetes</taxon>
        <taxon>Kitasatosporales</taxon>
        <taxon>Streptomycetaceae</taxon>
        <taxon>Streptomyces</taxon>
    </lineage>
</organism>